<dbReference type="AlphaFoldDB" id="A0A1X7SQX8"/>
<proteinExistence type="predicted"/>
<dbReference type="InParanoid" id="A0A1X7SQX8"/>
<accession>A0A1X7SQX8</accession>
<protein>
    <submittedName>
        <fullName evidence="1">Uncharacterized protein</fullName>
    </submittedName>
</protein>
<organism evidence="1">
    <name type="scientific">Amphimedon queenslandica</name>
    <name type="common">Sponge</name>
    <dbReference type="NCBI Taxonomy" id="400682"/>
    <lineage>
        <taxon>Eukaryota</taxon>
        <taxon>Metazoa</taxon>
        <taxon>Porifera</taxon>
        <taxon>Demospongiae</taxon>
        <taxon>Heteroscleromorpha</taxon>
        <taxon>Haplosclerida</taxon>
        <taxon>Niphatidae</taxon>
        <taxon>Amphimedon</taxon>
    </lineage>
</organism>
<reference evidence="1" key="1">
    <citation type="submission" date="2017-05" db="UniProtKB">
        <authorList>
            <consortium name="EnsemblMetazoa"/>
        </authorList>
    </citation>
    <scope>IDENTIFICATION</scope>
</reference>
<evidence type="ECO:0000313" key="1">
    <source>
        <dbReference type="EnsemblMetazoa" id="Aqu2.1.04521_001"/>
    </source>
</evidence>
<dbReference type="EnsemblMetazoa" id="Aqu2.1.04521_001">
    <property type="protein sequence ID" value="Aqu2.1.04521_001"/>
    <property type="gene ID" value="Aqu2.1.04521"/>
</dbReference>
<sequence>MHSYNIVEIAIPRSKKKEFTTLRKSYAKMSSNVCEAIEDAKIELKKLKAFIISMNNELKEKIQQCEDISSTLSVVDEECSLVDIEPFCGVVEQFKIEAADKHIKEYLDTSKEYFQSNPIADYLKKELKASATYPSLLCETITYVFDWKPDKKTLDDIKDILSMTSGKLVKIRYINGGSISITCSFPYHLTGVLITQLMDNLQFLKKNDLKKLTIGYWIMWEREEKETEQLLEEKEPKTSLKEEYQK</sequence>
<name>A0A1X7SQX8_AMPQE</name>